<feature type="region of interest" description="Disordered" evidence="2">
    <location>
        <begin position="305"/>
        <end position="360"/>
    </location>
</feature>
<dbReference type="Pfam" id="PF01844">
    <property type="entry name" value="HNH"/>
    <property type="match status" value="1"/>
</dbReference>
<evidence type="ECO:0000259" key="3">
    <source>
        <dbReference type="SMART" id="SM00507"/>
    </source>
</evidence>
<organism evidence="4 5">
    <name type="scientific">Cryobacterium mannosilyticum</name>
    <dbReference type="NCBI Taxonomy" id="1259190"/>
    <lineage>
        <taxon>Bacteria</taxon>
        <taxon>Bacillati</taxon>
        <taxon>Actinomycetota</taxon>
        <taxon>Actinomycetes</taxon>
        <taxon>Micrococcales</taxon>
        <taxon>Microbacteriaceae</taxon>
        <taxon>Cryobacterium</taxon>
    </lineage>
</organism>
<dbReference type="GO" id="GO:0008270">
    <property type="term" value="F:zinc ion binding"/>
    <property type="evidence" value="ECO:0007669"/>
    <property type="project" value="InterPro"/>
</dbReference>
<feature type="region of interest" description="Disordered" evidence="2">
    <location>
        <begin position="533"/>
        <end position="556"/>
    </location>
</feature>
<accession>A0A4R8WDA0</accession>
<dbReference type="InterPro" id="IPR003870">
    <property type="entry name" value="DUF222"/>
</dbReference>
<feature type="domain" description="HNH nuclease" evidence="3">
    <location>
        <begin position="454"/>
        <end position="506"/>
    </location>
</feature>
<keyword evidence="4" id="KW-0378">Hydrolase</keyword>
<dbReference type="AlphaFoldDB" id="A0A4R8WDA0"/>
<dbReference type="GO" id="GO:0004519">
    <property type="term" value="F:endonuclease activity"/>
    <property type="evidence" value="ECO:0007669"/>
    <property type="project" value="UniProtKB-KW"/>
</dbReference>
<evidence type="ECO:0000313" key="4">
    <source>
        <dbReference type="EMBL" id="TFC05247.1"/>
    </source>
</evidence>
<name>A0A4R8WDA0_9MICO</name>
<comment type="similarity">
    <text evidence="1">Belongs to the Rv1128c/1148c/1588c/1702c/1945/3466 family.</text>
</comment>
<gene>
    <name evidence="4" type="ORF">E3O32_06055</name>
</gene>
<dbReference type="Gene3D" id="1.10.30.50">
    <property type="match status" value="1"/>
</dbReference>
<dbReference type="Proteomes" id="UP000297643">
    <property type="component" value="Unassembled WGS sequence"/>
</dbReference>
<evidence type="ECO:0000256" key="2">
    <source>
        <dbReference type="SAM" id="MobiDB-lite"/>
    </source>
</evidence>
<keyword evidence="5" id="KW-1185">Reference proteome</keyword>
<dbReference type="InterPro" id="IPR002711">
    <property type="entry name" value="HNH"/>
</dbReference>
<dbReference type="SMART" id="SM00507">
    <property type="entry name" value="HNHc"/>
    <property type="match status" value="1"/>
</dbReference>
<dbReference type="Pfam" id="PF02720">
    <property type="entry name" value="DUF222"/>
    <property type="match status" value="1"/>
</dbReference>
<dbReference type="GO" id="GO:0003676">
    <property type="term" value="F:nucleic acid binding"/>
    <property type="evidence" value="ECO:0007669"/>
    <property type="project" value="InterPro"/>
</dbReference>
<proteinExistence type="inferred from homology"/>
<feature type="compositionally biased region" description="Low complexity" evidence="2">
    <location>
        <begin position="317"/>
        <end position="327"/>
    </location>
</feature>
<comment type="caution">
    <text evidence="4">The sequence shown here is derived from an EMBL/GenBank/DDBJ whole genome shotgun (WGS) entry which is preliminary data.</text>
</comment>
<protein>
    <submittedName>
        <fullName evidence="4">HNH endonuclease</fullName>
    </submittedName>
</protein>
<dbReference type="CDD" id="cd00085">
    <property type="entry name" value="HNHc"/>
    <property type="match status" value="1"/>
</dbReference>
<evidence type="ECO:0000313" key="5">
    <source>
        <dbReference type="Proteomes" id="UP000297643"/>
    </source>
</evidence>
<sequence>MFELWYSQFMAGTPDPRATTASGPTVEVGMAADPAPAIPGTDAVVELSPVQRLAALQLALTAELAAVPLARLSDLDAVAVLAAVEDLGRSVDAARIATASEVDVRSVRILPGQSQPALPASLGCRDGVDVITRAARISVKETKRRTRLGSFVTPRTGAGLIMPPFYPAVAAALTAGKLGVETADVIVTGLERISTRVAPDDLHTAERALVACATGAITEETKGLPGEGLAFATDLIRGIVLQWQARLDPDGTAPTEPIRQPRSTISFGTLTDGLYPLRGGVTPELRGIMTVLFDTYLSARSTAFPTHAEQGLPNPDPTTTDTRSTSTEPAEPAGSDQQEDCGADSAPDDLPAGIGDDRTGGEKRADIVRALFDRAARDPATPALGGAAPTVLVHVNATDLLTGTGVGWVDGVDAPVSLTTVKQLICTGGYQKILFGPNQEVLRLDLKQRLFTPAQRRAIAARDGGCIIPGCTCPPHWAELHHVIPWAAGGPTDIDNGVMLCWFHHHTIDTSGWIIRMVNGTPQVKAPPWYDPTQTWHPANQNRTRTTSTRLVSNRP</sequence>
<evidence type="ECO:0000256" key="1">
    <source>
        <dbReference type="ARBA" id="ARBA00023450"/>
    </source>
</evidence>
<dbReference type="EMBL" id="SOFM01000016">
    <property type="protein sequence ID" value="TFC05247.1"/>
    <property type="molecule type" value="Genomic_DNA"/>
</dbReference>
<reference evidence="4 5" key="1">
    <citation type="submission" date="2019-03" db="EMBL/GenBank/DDBJ databases">
        <title>Genomics of glacier-inhabiting Cryobacterium strains.</title>
        <authorList>
            <person name="Liu Q."/>
            <person name="Xin Y.-H."/>
        </authorList>
    </citation>
    <scope>NUCLEOTIDE SEQUENCE [LARGE SCALE GENOMIC DNA]</scope>
    <source>
        <strain evidence="4 5">RHLT2-21</strain>
    </source>
</reference>
<dbReference type="InterPro" id="IPR003615">
    <property type="entry name" value="HNH_nuc"/>
</dbReference>
<keyword evidence="4" id="KW-0255">Endonuclease</keyword>
<keyword evidence="4" id="KW-0540">Nuclease</keyword>